<organism evidence="1 2">
    <name type="scientific">Hydrogeniiclostridium mannosilyticum</name>
    <dbReference type="NCBI Taxonomy" id="2764322"/>
    <lineage>
        <taxon>Bacteria</taxon>
        <taxon>Bacillati</taxon>
        <taxon>Bacillota</taxon>
        <taxon>Clostridia</taxon>
        <taxon>Eubacteriales</taxon>
        <taxon>Acutalibacteraceae</taxon>
        <taxon>Hydrogeniiclostridium</taxon>
    </lineage>
</organism>
<accession>A0A328UGM7</accession>
<comment type="caution">
    <text evidence="1">The sequence shown here is derived from an EMBL/GenBank/DDBJ whole genome shotgun (WGS) entry which is preliminary data.</text>
</comment>
<evidence type="ECO:0000313" key="2">
    <source>
        <dbReference type="Proteomes" id="UP000249377"/>
    </source>
</evidence>
<reference evidence="1 2" key="1">
    <citation type="submission" date="2018-06" db="EMBL/GenBank/DDBJ databases">
        <title>Noncontiguous genome sequence of Ruminococcaceae bacterium ASD2818.</title>
        <authorList>
            <person name="Chaplin A.V."/>
            <person name="Sokolova S.R."/>
            <person name="Kochetkova T.O."/>
            <person name="Goltsov A.Y."/>
            <person name="Trofimov D.Y."/>
            <person name="Efimov B.A."/>
        </authorList>
    </citation>
    <scope>NUCLEOTIDE SEQUENCE [LARGE SCALE GENOMIC DNA]</scope>
    <source>
        <strain evidence="1 2">ASD2818</strain>
    </source>
</reference>
<keyword evidence="2" id="KW-1185">Reference proteome</keyword>
<dbReference type="EMBL" id="QLYR01000001">
    <property type="protein sequence ID" value="RAQ30688.1"/>
    <property type="molecule type" value="Genomic_DNA"/>
</dbReference>
<proteinExistence type="predicted"/>
<dbReference type="Proteomes" id="UP000249377">
    <property type="component" value="Unassembled WGS sequence"/>
</dbReference>
<gene>
    <name evidence="1" type="ORF">DPQ25_04180</name>
</gene>
<name>A0A328UGM7_9FIRM</name>
<sequence>MGKLLSCEDAGIRRGMDRLIFHAGNKTFSVQCMSKNISHSLCKEIHKNLDKLKKSNRSLKNYFLVTLTSK</sequence>
<protein>
    <submittedName>
        <fullName evidence="1">Uncharacterized protein</fullName>
    </submittedName>
</protein>
<evidence type="ECO:0000313" key="1">
    <source>
        <dbReference type="EMBL" id="RAQ30688.1"/>
    </source>
</evidence>
<dbReference type="AlphaFoldDB" id="A0A328UGM7"/>